<accession>A0A8S4QB90</accession>
<gene>
    <name evidence="1" type="primary">jg8750</name>
    <name evidence="1" type="ORF">PAEG_LOCUS628</name>
</gene>
<evidence type="ECO:0000313" key="1">
    <source>
        <dbReference type="EMBL" id="CAH2208011.1"/>
    </source>
</evidence>
<dbReference type="OrthoDB" id="1101576at2759"/>
<proteinExistence type="predicted"/>
<dbReference type="EMBL" id="CAKXAJ010001958">
    <property type="protein sequence ID" value="CAH2208011.1"/>
    <property type="molecule type" value="Genomic_DNA"/>
</dbReference>
<comment type="caution">
    <text evidence="1">The sequence shown here is derived from an EMBL/GenBank/DDBJ whole genome shotgun (WGS) entry which is preliminary data.</text>
</comment>
<sequence>FQYKNKKIFCNTVLTVLPRSPNLGDSTLPTYLENKIPNSNLCLKLSWLPTSGKKRSYKEAFLQWGFTNIVDRNMEKPQCVLCNKVLNPESMKPSKL</sequence>
<feature type="non-terminal residue" evidence="1">
    <location>
        <position position="1"/>
    </location>
</feature>
<dbReference type="AlphaFoldDB" id="A0A8S4QB90"/>
<protein>
    <submittedName>
        <fullName evidence="1">Jg8750 protein</fullName>
    </submittedName>
</protein>
<reference evidence="1" key="1">
    <citation type="submission" date="2022-03" db="EMBL/GenBank/DDBJ databases">
        <authorList>
            <person name="Lindestad O."/>
        </authorList>
    </citation>
    <scope>NUCLEOTIDE SEQUENCE</scope>
</reference>
<organism evidence="1 2">
    <name type="scientific">Pararge aegeria aegeria</name>
    <dbReference type="NCBI Taxonomy" id="348720"/>
    <lineage>
        <taxon>Eukaryota</taxon>
        <taxon>Metazoa</taxon>
        <taxon>Ecdysozoa</taxon>
        <taxon>Arthropoda</taxon>
        <taxon>Hexapoda</taxon>
        <taxon>Insecta</taxon>
        <taxon>Pterygota</taxon>
        <taxon>Neoptera</taxon>
        <taxon>Endopterygota</taxon>
        <taxon>Lepidoptera</taxon>
        <taxon>Glossata</taxon>
        <taxon>Ditrysia</taxon>
        <taxon>Papilionoidea</taxon>
        <taxon>Nymphalidae</taxon>
        <taxon>Satyrinae</taxon>
        <taxon>Satyrini</taxon>
        <taxon>Parargina</taxon>
        <taxon>Pararge</taxon>
    </lineage>
</organism>
<keyword evidence="2" id="KW-1185">Reference proteome</keyword>
<evidence type="ECO:0000313" key="2">
    <source>
        <dbReference type="Proteomes" id="UP000838756"/>
    </source>
</evidence>
<dbReference type="Proteomes" id="UP000838756">
    <property type="component" value="Unassembled WGS sequence"/>
</dbReference>
<name>A0A8S4QB90_9NEOP</name>